<dbReference type="InterPro" id="IPR013087">
    <property type="entry name" value="Znf_C2H2_type"/>
</dbReference>
<feature type="compositionally biased region" description="Low complexity" evidence="9">
    <location>
        <begin position="366"/>
        <end position="386"/>
    </location>
</feature>
<feature type="domain" description="C2H2-type" evidence="10">
    <location>
        <begin position="490"/>
        <end position="513"/>
    </location>
</feature>
<evidence type="ECO:0000256" key="3">
    <source>
        <dbReference type="ARBA" id="ARBA00022737"/>
    </source>
</evidence>
<protein>
    <recommendedName>
        <fullName evidence="10">C2H2-type domain-containing protein</fullName>
    </recommendedName>
</protein>
<sequence length="528" mass="58978">MKYIANSALREYVKEELRVSIFQMAHKLAVQTGCEILVKLEDCVDHAGCQYYATRTLNLQYMDKGLSKQPWEVMVSGITGLPVSNYGSQSEDRNGSLTETEDYELSNDMGNSAEMSFSNNLSSGSLANVSAVSQGSQQSGQTIVHVIKTEPGNSQLTSAADGDSWTKTTVTLPFPVSLESALSSQGGEGTVDASNPNQSMDADHIQQQIYIYANTNTEVKEEEMDEEAPQDDAADDTADPHRHRTPPSLNYQCSLCKKRVSSVALLVRHAKLYHTSDENMRYHCVPCDREYKHARHLEQHTELHSKASYRCSTCCKGFYRSSTLREHELRDHQGRYRYYCPKCHKGFMRPSTMQTHLNRTHPGWFSKSKASPRAAAKMSKPPASVPRIVIPVDKDGEELNSLCQQATNDEVPSTSADQGQMTQATDPDSGGVAQSDSENQRTTVNEELRNATQRKMMKVVYQCKECGRMYDNANSLVRHIHDRHDSRTKLRCNQCSYRTSRTSDLSRHKRAKHPAGGTSAAQPNKGSE</sequence>
<feature type="region of interest" description="Disordered" evidence="9">
    <location>
        <begin position="407"/>
        <end position="443"/>
    </location>
</feature>
<keyword evidence="3" id="KW-0677">Repeat</keyword>
<keyword evidence="7" id="KW-0539">Nucleus</keyword>
<keyword evidence="6" id="KW-0238">DNA-binding</keyword>
<feature type="domain" description="C2H2-type" evidence="10">
    <location>
        <begin position="338"/>
        <end position="363"/>
    </location>
</feature>
<feature type="region of interest" description="Disordered" evidence="9">
    <location>
        <begin position="498"/>
        <end position="528"/>
    </location>
</feature>
<dbReference type="PANTHER" id="PTHR24376:SF243">
    <property type="entry name" value="C2H2-TYPE DOMAIN-CONTAINING PROTEIN"/>
    <property type="match status" value="1"/>
</dbReference>
<feature type="domain" description="C2H2-type" evidence="10">
    <location>
        <begin position="309"/>
        <end position="337"/>
    </location>
</feature>
<reference evidence="11" key="1">
    <citation type="submission" date="2022-11" db="UniProtKB">
        <authorList>
            <consortium name="EnsemblMetazoa"/>
        </authorList>
    </citation>
    <scope>IDENTIFICATION</scope>
</reference>
<feature type="domain" description="C2H2-type" evidence="10">
    <location>
        <begin position="282"/>
        <end position="309"/>
    </location>
</feature>
<comment type="subcellular location">
    <subcellularLocation>
        <location evidence="1">Nucleus</location>
    </subcellularLocation>
</comment>
<dbReference type="EnsemblMetazoa" id="XM_038189618.1">
    <property type="protein sequence ID" value="XP_038045546.1"/>
    <property type="gene ID" value="LOC119720089"/>
</dbReference>
<dbReference type="PROSITE" id="PS00028">
    <property type="entry name" value="ZINC_FINGER_C2H2_1"/>
    <property type="match status" value="5"/>
</dbReference>
<keyword evidence="12" id="KW-1185">Reference proteome</keyword>
<proteinExistence type="predicted"/>
<feature type="compositionally biased region" description="Polar residues" evidence="9">
    <location>
        <begin position="519"/>
        <end position="528"/>
    </location>
</feature>
<dbReference type="GO" id="GO:0005634">
    <property type="term" value="C:nucleus"/>
    <property type="evidence" value="ECO:0007669"/>
    <property type="project" value="UniProtKB-SubCell"/>
</dbReference>
<dbReference type="GeneID" id="119720089"/>
<evidence type="ECO:0000259" key="10">
    <source>
        <dbReference type="PROSITE" id="PS50157"/>
    </source>
</evidence>
<dbReference type="SUPFAM" id="SSF57667">
    <property type="entry name" value="beta-beta-alpha zinc fingers"/>
    <property type="match status" value="2"/>
</dbReference>
<keyword evidence="5" id="KW-0862">Zinc</keyword>
<dbReference type="Pfam" id="PF00096">
    <property type="entry name" value="zf-C2H2"/>
    <property type="match status" value="2"/>
</dbReference>
<dbReference type="PROSITE" id="PS50157">
    <property type="entry name" value="ZINC_FINGER_C2H2_2"/>
    <property type="match status" value="6"/>
</dbReference>
<dbReference type="SMART" id="SM00355">
    <property type="entry name" value="ZnF_C2H2"/>
    <property type="match status" value="6"/>
</dbReference>
<keyword evidence="4 8" id="KW-0863">Zinc-finger</keyword>
<evidence type="ECO:0000256" key="9">
    <source>
        <dbReference type="SAM" id="MobiDB-lite"/>
    </source>
</evidence>
<dbReference type="RefSeq" id="XP_038045547.1">
    <property type="nucleotide sequence ID" value="XM_038189619.1"/>
</dbReference>
<dbReference type="Proteomes" id="UP000887568">
    <property type="component" value="Unplaced"/>
</dbReference>
<dbReference type="OrthoDB" id="7852576at2759"/>
<evidence type="ECO:0000256" key="5">
    <source>
        <dbReference type="ARBA" id="ARBA00022833"/>
    </source>
</evidence>
<dbReference type="AlphaFoldDB" id="A0A913Z3F9"/>
<feature type="domain" description="C2H2-type" evidence="10">
    <location>
        <begin position="461"/>
        <end position="489"/>
    </location>
</feature>
<keyword evidence="2" id="KW-0479">Metal-binding</keyword>
<evidence type="ECO:0000256" key="8">
    <source>
        <dbReference type="PROSITE-ProRule" id="PRU00042"/>
    </source>
</evidence>
<feature type="region of interest" description="Disordered" evidence="9">
    <location>
        <begin position="219"/>
        <end position="246"/>
    </location>
</feature>
<evidence type="ECO:0000256" key="6">
    <source>
        <dbReference type="ARBA" id="ARBA00023125"/>
    </source>
</evidence>
<dbReference type="GO" id="GO:0000978">
    <property type="term" value="F:RNA polymerase II cis-regulatory region sequence-specific DNA binding"/>
    <property type="evidence" value="ECO:0007669"/>
    <property type="project" value="TreeGrafter"/>
</dbReference>
<evidence type="ECO:0000256" key="1">
    <source>
        <dbReference type="ARBA" id="ARBA00004123"/>
    </source>
</evidence>
<evidence type="ECO:0000256" key="2">
    <source>
        <dbReference type="ARBA" id="ARBA00022723"/>
    </source>
</evidence>
<evidence type="ECO:0000313" key="12">
    <source>
        <dbReference type="Proteomes" id="UP000887568"/>
    </source>
</evidence>
<evidence type="ECO:0000313" key="11">
    <source>
        <dbReference type="EnsemblMetazoa" id="XP_038045546.1"/>
    </source>
</evidence>
<feature type="domain" description="C2H2-type" evidence="10">
    <location>
        <begin position="251"/>
        <end position="279"/>
    </location>
</feature>
<dbReference type="RefSeq" id="XP_038045546.1">
    <property type="nucleotide sequence ID" value="XM_038189618.1"/>
</dbReference>
<dbReference type="Gene3D" id="3.30.160.60">
    <property type="entry name" value="Classic Zinc Finger"/>
    <property type="match status" value="3"/>
</dbReference>
<feature type="compositionally biased region" description="Acidic residues" evidence="9">
    <location>
        <begin position="220"/>
        <end position="237"/>
    </location>
</feature>
<evidence type="ECO:0000256" key="7">
    <source>
        <dbReference type="ARBA" id="ARBA00023242"/>
    </source>
</evidence>
<dbReference type="PANTHER" id="PTHR24376">
    <property type="entry name" value="ZINC FINGER PROTEIN"/>
    <property type="match status" value="1"/>
</dbReference>
<name>A0A913Z3F9_PATMI</name>
<organism evidence="11 12">
    <name type="scientific">Patiria miniata</name>
    <name type="common">Bat star</name>
    <name type="synonym">Asterina miniata</name>
    <dbReference type="NCBI Taxonomy" id="46514"/>
    <lineage>
        <taxon>Eukaryota</taxon>
        <taxon>Metazoa</taxon>
        <taxon>Echinodermata</taxon>
        <taxon>Eleutherozoa</taxon>
        <taxon>Asterozoa</taxon>
        <taxon>Asteroidea</taxon>
        <taxon>Valvatacea</taxon>
        <taxon>Valvatida</taxon>
        <taxon>Asterinidae</taxon>
        <taxon>Patiria</taxon>
    </lineage>
</organism>
<accession>A0A913Z3F9</accession>
<dbReference type="GO" id="GO:0001228">
    <property type="term" value="F:DNA-binding transcription activator activity, RNA polymerase II-specific"/>
    <property type="evidence" value="ECO:0007669"/>
    <property type="project" value="TreeGrafter"/>
</dbReference>
<dbReference type="GO" id="GO:0008270">
    <property type="term" value="F:zinc ion binding"/>
    <property type="evidence" value="ECO:0007669"/>
    <property type="project" value="UniProtKB-KW"/>
</dbReference>
<dbReference type="InterPro" id="IPR036236">
    <property type="entry name" value="Znf_C2H2_sf"/>
</dbReference>
<dbReference type="EnsemblMetazoa" id="XM_038189619.1">
    <property type="protein sequence ID" value="XP_038045547.1"/>
    <property type="gene ID" value="LOC119720089"/>
</dbReference>
<feature type="region of interest" description="Disordered" evidence="9">
    <location>
        <begin position="364"/>
        <end position="388"/>
    </location>
</feature>
<evidence type="ECO:0000256" key="4">
    <source>
        <dbReference type="ARBA" id="ARBA00022771"/>
    </source>
</evidence>
<dbReference type="OMA" id="DKPYMCC"/>